<gene>
    <name evidence="1" type="ORF">MLD38_020757</name>
</gene>
<keyword evidence="2" id="KW-1185">Reference proteome</keyword>
<evidence type="ECO:0000313" key="2">
    <source>
        <dbReference type="Proteomes" id="UP001057402"/>
    </source>
</evidence>
<accession>A0ACB9QEG6</accession>
<name>A0ACB9QEG6_9MYRT</name>
<proteinExistence type="predicted"/>
<dbReference type="Proteomes" id="UP001057402">
    <property type="component" value="Chromosome 6"/>
</dbReference>
<dbReference type="EMBL" id="CM042885">
    <property type="protein sequence ID" value="KAI4364701.1"/>
    <property type="molecule type" value="Genomic_DNA"/>
</dbReference>
<evidence type="ECO:0000313" key="1">
    <source>
        <dbReference type="EMBL" id="KAI4364701.1"/>
    </source>
</evidence>
<protein>
    <submittedName>
        <fullName evidence="1">Uncharacterized protein</fullName>
    </submittedName>
</protein>
<organism evidence="1 2">
    <name type="scientific">Melastoma candidum</name>
    <dbReference type="NCBI Taxonomy" id="119954"/>
    <lineage>
        <taxon>Eukaryota</taxon>
        <taxon>Viridiplantae</taxon>
        <taxon>Streptophyta</taxon>
        <taxon>Embryophyta</taxon>
        <taxon>Tracheophyta</taxon>
        <taxon>Spermatophyta</taxon>
        <taxon>Magnoliopsida</taxon>
        <taxon>eudicotyledons</taxon>
        <taxon>Gunneridae</taxon>
        <taxon>Pentapetalae</taxon>
        <taxon>rosids</taxon>
        <taxon>malvids</taxon>
        <taxon>Myrtales</taxon>
        <taxon>Melastomataceae</taxon>
        <taxon>Melastomatoideae</taxon>
        <taxon>Melastomateae</taxon>
        <taxon>Melastoma</taxon>
    </lineage>
</organism>
<comment type="caution">
    <text evidence="1">The sequence shown here is derived from an EMBL/GenBank/DDBJ whole genome shotgun (WGS) entry which is preliminary data.</text>
</comment>
<sequence length="172" mass="19715">MWIFVLSSLTKWTESRRFTRSGTRHEIRNKSAVDMELKHRKVVAAAEEKSNQRMVEAIFSLVMPSQGLISMILFLQSFNRGRKDLFFFLLTGHRLVAQREPGRPILIVWSCSFWCSFSVLLALGLCCVFIFWRGLIPFVSLFSTISHRPVAHSEVQPSYTDSRTSAVAGKRS</sequence>
<reference evidence="2" key="1">
    <citation type="journal article" date="2023" name="Front. Plant Sci.">
        <title>Chromosomal-level genome assembly of Melastoma candidum provides insights into trichome evolution.</title>
        <authorList>
            <person name="Zhong Y."/>
            <person name="Wu W."/>
            <person name="Sun C."/>
            <person name="Zou P."/>
            <person name="Liu Y."/>
            <person name="Dai S."/>
            <person name="Zhou R."/>
        </authorList>
    </citation>
    <scope>NUCLEOTIDE SEQUENCE [LARGE SCALE GENOMIC DNA]</scope>
</reference>